<evidence type="ECO:0000313" key="5">
    <source>
        <dbReference type="EMBL" id="AMD86469.1"/>
    </source>
</evidence>
<dbReference type="RefSeq" id="WP_067939353.1">
    <property type="nucleotide sequence ID" value="NZ_CP014228.1"/>
</dbReference>
<evidence type="ECO:0000313" key="6">
    <source>
        <dbReference type="Proteomes" id="UP000065220"/>
    </source>
</evidence>
<dbReference type="AlphaFoldDB" id="A0A0X8JCQ9"/>
<reference evidence="6" key="1">
    <citation type="submission" date="2016-02" db="EMBL/GenBank/DDBJ databases">
        <authorList>
            <person name="Holder M.E."/>
            <person name="Ajami N.J."/>
            <person name="Petrosino J.F."/>
        </authorList>
    </citation>
    <scope>NUCLEOTIDE SEQUENCE [LARGE SCALE GENOMIC DNA]</scope>
    <source>
        <strain evidence="6">CCUG 36733</strain>
    </source>
</reference>
<evidence type="ECO:0000256" key="1">
    <source>
        <dbReference type="ARBA" id="ARBA00004141"/>
    </source>
</evidence>
<evidence type="ECO:0000256" key="2">
    <source>
        <dbReference type="ARBA" id="ARBA00022692"/>
    </source>
</evidence>
<dbReference type="InterPro" id="IPR032808">
    <property type="entry name" value="DoxX"/>
</dbReference>
<accession>A0A0X8JCQ9</accession>
<dbReference type="Pfam" id="PF07681">
    <property type="entry name" value="DoxX"/>
    <property type="match status" value="1"/>
</dbReference>
<keyword evidence="4" id="KW-0472">Membrane</keyword>
<keyword evidence="6" id="KW-1185">Reference proteome</keyword>
<dbReference type="GO" id="GO:0016020">
    <property type="term" value="C:membrane"/>
    <property type="evidence" value="ECO:0007669"/>
    <property type="project" value="UniProtKB-SubCell"/>
</dbReference>
<dbReference type="OrthoDB" id="329282at2"/>
<comment type="subcellular location">
    <subcellularLocation>
        <location evidence="1">Membrane</location>
        <topology evidence="1">Multi-pass membrane protein</topology>
    </subcellularLocation>
</comment>
<keyword evidence="2" id="KW-0812">Transmembrane</keyword>
<dbReference type="EMBL" id="CP014228">
    <property type="protein sequence ID" value="AMD86469.1"/>
    <property type="molecule type" value="Genomic_DNA"/>
</dbReference>
<name>A0A0X8JCQ9_ACTRD</name>
<dbReference type="KEGG" id="ard:AXF14_01215"/>
<sequence>MDLLRSFARPMLAASFIVDGVDAVARPKRHVEKLERVVPVLQKAGVPSELTDDPTLLTRVSGAVSVVAGVGLATGAAPRTSAAVLAALNVPLTLINNPVWAARGKDERSEALSGLMRGGALGAGLLLAAVDREGDPSLAWQLRNSRQQREAMESAFDDAKGLF</sequence>
<protein>
    <submittedName>
        <fullName evidence="5">DoxX family protein</fullName>
    </submittedName>
</protein>
<organism evidence="5 6">
    <name type="scientific">Actinomyces radicidentis</name>
    <dbReference type="NCBI Taxonomy" id="111015"/>
    <lineage>
        <taxon>Bacteria</taxon>
        <taxon>Bacillati</taxon>
        <taxon>Actinomycetota</taxon>
        <taxon>Actinomycetes</taxon>
        <taxon>Actinomycetales</taxon>
        <taxon>Actinomycetaceae</taxon>
        <taxon>Actinomyces</taxon>
    </lineage>
</organism>
<proteinExistence type="predicted"/>
<dbReference type="Proteomes" id="UP000065220">
    <property type="component" value="Chromosome"/>
</dbReference>
<evidence type="ECO:0000256" key="4">
    <source>
        <dbReference type="ARBA" id="ARBA00023136"/>
    </source>
</evidence>
<dbReference type="STRING" id="111015.AXF14_01215"/>
<evidence type="ECO:0000256" key="3">
    <source>
        <dbReference type="ARBA" id="ARBA00022989"/>
    </source>
</evidence>
<gene>
    <name evidence="5" type="ORF">AXF14_01215</name>
</gene>
<keyword evidence="3" id="KW-1133">Transmembrane helix</keyword>